<feature type="compositionally biased region" description="Polar residues" evidence="1">
    <location>
        <begin position="36"/>
        <end position="45"/>
    </location>
</feature>
<feature type="region of interest" description="Disordered" evidence="1">
    <location>
        <begin position="1"/>
        <end position="257"/>
    </location>
</feature>
<feature type="compositionally biased region" description="Low complexity" evidence="1">
    <location>
        <begin position="53"/>
        <end position="70"/>
    </location>
</feature>
<feature type="compositionally biased region" description="Polar residues" evidence="1">
    <location>
        <begin position="1104"/>
        <end position="1117"/>
    </location>
</feature>
<feature type="compositionally biased region" description="Polar residues" evidence="1">
    <location>
        <begin position="776"/>
        <end position="818"/>
    </location>
</feature>
<feature type="compositionally biased region" description="Polar residues" evidence="1">
    <location>
        <begin position="179"/>
        <end position="194"/>
    </location>
</feature>
<feature type="compositionally biased region" description="Basic and acidic residues" evidence="1">
    <location>
        <begin position="453"/>
        <end position="464"/>
    </location>
</feature>
<feature type="compositionally biased region" description="Basic and acidic residues" evidence="1">
    <location>
        <begin position="239"/>
        <end position="254"/>
    </location>
</feature>
<feature type="region of interest" description="Disordered" evidence="1">
    <location>
        <begin position="291"/>
        <end position="687"/>
    </location>
</feature>
<keyword evidence="3" id="KW-1185">Reference proteome</keyword>
<organism evidence="2 3">
    <name type="scientific">Aulographum hederae CBS 113979</name>
    <dbReference type="NCBI Taxonomy" id="1176131"/>
    <lineage>
        <taxon>Eukaryota</taxon>
        <taxon>Fungi</taxon>
        <taxon>Dikarya</taxon>
        <taxon>Ascomycota</taxon>
        <taxon>Pezizomycotina</taxon>
        <taxon>Dothideomycetes</taxon>
        <taxon>Pleosporomycetidae</taxon>
        <taxon>Aulographales</taxon>
        <taxon>Aulographaceae</taxon>
    </lineage>
</organism>
<evidence type="ECO:0000313" key="2">
    <source>
        <dbReference type="EMBL" id="KAF1991872.1"/>
    </source>
</evidence>
<dbReference type="EMBL" id="ML977138">
    <property type="protein sequence ID" value="KAF1991872.1"/>
    <property type="molecule type" value="Genomic_DNA"/>
</dbReference>
<feature type="compositionally biased region" description="Low complexity" evidence="1">
    <location>
        <begin position="467"/>
        <end position="484"/>
    </location>
</feature>
<feature type="compositionally biased region" description="Polar residues" evidence="1">
    <location>
        <begin position="291"/>
        <end position="308"/>
    </location>
</feature>
<evidence type="ECO:0000256" key="1">
    <source>
        <dbReference type="SAM" id="MobiDB-lite"/>
    </source>
</evidence>
<dbReference type="Proteomes" id="UP000800041">
    <property type="component" value="Unassembled WGS sequence"/>
</dbReference>
<protein>
    <submittedName>
        <fullName evidence="2">Uncharacterized protein</fullName>
    </submittedName>
</protein>
<feature type="compositionally biased region" description="Basic and acidic residues" evidence="1">
    <location>
        <begin position="888"/>
        <end position="900"/>
    </location>
</feature>
<sequence>MDSQNGFAPPPSPHTAPGTGPTSFGPLRRVPVQPPALTTSLSGSRFLQPPVTPSSSTLSTPFSPYASSPLSPRPTTPRGGSSPMAYRPGPATVAPHSSHSSHSNHYNPQEWGRNGAVGVGAPYIPHSNHSTPTSGPSRTRDMTGMEAAMPSPPPPYSPSATTFAQASLAQPLHAPVPSASGQPSLSVPHNSTMSPVHRSAVASPATGASYDYSRFGQIVPSSSPIPSSGPQFPPPPPRSGRDRSTSRTANERLHNKFSFAALTLRNRGGESAGPNAIEALRINTSDAISRVPPNSSAYSSITPQTQFHASPMHPDTIWSADADGRPPTSRRATSTGRLGVANGTIRPRGETESPIGFAGWEPGMPLPPPPPGPPPATSRSQSMGRQSDRSHSGSRENVTDIPAPAPRRPARQISTLGPVPPTPADWVDGQDDSQSSGQAVPPGLLVDTTSMDDPSRRSSQHDIDADSALAAATSSASTSSTASSCLTRTGARRDTSARGIRERRSESRAARERDGDHSAVEPAVEPISAIEAKPADLVLPAVSGGISRRRTIRRNTPTSARSQASPAEQSSSARSQSGSGDAHSSPADIHARRVRSPETMPTPPFSPVARGKLPATVMPPKALPTSPIHQSGDDLLSSSLNSRSAERPVSHIFHTPIDEKDMIIPLQPSRPSSSSSRTPRQAKQSEEEVFAQACLERHRVFAEKESAAATDQERLELFAEFMVAESRIRRDRYSTAFDAMAGNILDLTRDMWRSHQIGPKSKTPPIQTNMAESFVQQTPTPASSGTTRSVDSSPVYSNANFTPRTEFESPSSTTSQEQIKGENQLWSGFKPSLSPIPSMAMSTVPDEQESRGRSASRWWEGSSGDSLGRGGQELKRSKRESKYMGVPKELRENPHWEADRSPSFTGPAPTKTPQPAAYGPNEYPPEKVGLIDQGGGPSSSPQFPFWTHSAPATPDPYKMDVSRLVTLPPPYPRHHPAVNNNHPDLASIRQNYRSLSDLSDTVATRESFAAKLTLLREKRREDATKRRTAFQSEVQDELRAGTMSFSEAAAVEADFEAAEAQQSQKHIQAEFDTFQSEVVQPLHALFSERITKATASIEHIRSSLTSTAKNSSPNQPQEEGDEQPELLEKLTLLKWLYEAREALYRALFDLEGERNEKYKNIILLPYQLMHNEDKVREANAFFDKDGLDRHLQFEKEALKRAEDIANSVEENITRGVEDQLCAFWDIAPGLLAVVQKVPVKEEDLKRFDILIPPQELEENEAYAEFPMQYLYSLLLHAERAAYQFIESQTNLLCLLHEVRTGVMVAGSRMLERQRGLEGEDEAEVAREMELVRRQEEETLTVDLKEKVRTVETQWEEGLGRGVEGCRKRVERFLVGRGGWDESLNE</sequence>
<proteinExistence type="predicted"/>
<feature type="region of interest" description="Disordered" evidence="1">
    <location>
        <begin position="1104"/>
        <end position="1124"/>
    </location>
</feature>
<feature type="compositionally biased region" description="Low complexity" evidence="1">
    <location>
        <begin position="220"/>
        <end position="230"/>
    </location>
</feature>
<accession>A0A6G1HFP5</accession>
<dbReference type="OrthoDB" id="5367052at2759"/>
<feature type="compositionally biased region" description="Polar residues" evidence="1">
    <location>
        <begin position="127"/>
        <end position="137"/>
    </location>
</feature>
<evidence type="ECO:0000313" key="3">
    <source>
        <dbReference type="Proteomes" id="UP000800041"/>
    </source>
</evidence>
<feature type="compositionally biased region" description="Basic and acidic residues" evidence="1">
    <location>
        <begin position="491"/>
        <end position="519"/>
    </location>
</feature>
<reference evidence="2" key="1">
    <citation type="journal article" date="2020" name="Stud. Mycol.">
        <title>101 Dothideomycetes genomes: a test case for predicting lifestyles and emergence of pathogens.</title>
        <authorList>
            <person name="Haridas S."/>
            <person name="Albert R."/>
            <person name="Binder M."/>
            <person name="Bloem J."/>
            <person name="Labutti K."/>
            <person name="Salamov A."/>
            <person name="Andreopoulos B."/>
            <person name="Baker S."/>
            <person name="Barry K."/>
            <person name="Bills G."/>
            <person name="Bluhm B."/>
            <person name="Cannon C."/>
            <person name="Castanera R."/>
            <person name="Culley D."/>
            <person name="Daum C."/>
            <person name="Ezra D."/>
            <person name="Gonzalez J."/>
            <person name="Henrissat B."/>
            <person name="Kuo A."/>
            <person name="Liang C."/>
            <person name="Lipzen A."/>
            <person name="Lutzoni F."/>
            <person name="Magnuson J."/>
            <person name="Mondo S."/>
            <person name="Nolan M."/>
            <person name="Ohm R."/>
            <person name="Pangilinan J."/>
            <person name="Park H.-J."/>
            <person name="Ramirez L."/>
            <person name="Alfaro M."/>
            <person name="Sun H."/>
            <person name="Tritt A."/>
            <person name="Yoshinaga Y."/>
            <person name="Zwiers L.-H."/>
            <person name="Turgeon B."/>
            <person name="Goodwin S."/>
            <person name="Spatafora J."/>
            <person name="Crous P."/>
            <person name="Grigoriev I."/>
        </authorList>
    </citation>
    <scope>NUCLEOTIDE SEQUENCE</scope>
    <source>
        <strain evidence="2">CBS 113979</strain>
    </source>
</reference>
<feature type="compositionally biased region" description="Low complexity" evidence="1">
    <location>
        <begin position="554"/>
        <end position="580"/>
    </location>
</feature>
<gene>
    <name evidence="2" type="ORF">K402DRAFT_367264</name>
</gene>
<feature type="compositionally biased region" description="Low complexity" evidence="1">
    <location>
        <begin position="669"/>
        <end position="679"/>
    </location>
</feature>
<feature type="compositionally biased region" description="Basic and acidic residues" evidence="1">
    <location>
        <begin position="386"/>
        <end position="398"/>
    </location>
</feature>
<feature type="compositionally biased region" description="Pro residues" evidence="1">
    <location>
        <begin position="364"/>
        <end position="376"/>
    </location>
</feature>
<feature type="region of interest" description="Disordered" evidence="1">
    <location>
        <begin position="776"/>
        <end position="916"/>
    </location>
</feature>
<name>A0A6G1HFP5_9PEZI</name>